<proteinExistence type="predicted"/>
<reference evidence="6 7" key="1">
    <citation type="submission" date="2013-07" db="EMBL/GenBank/DDBJ databases">
        <authorList>
            <consortium name="DOE Joint Genome Institute"/>
            <person name="Eisen J."/>
            <person name="Huntemann M."/>
            <person name="Han J."/>
            <person name="Chen A."/>
            <person name="Kyrpides N."/>
            <person name="Mavromatis K."/>
            <person name="Markowitz V."/>
            <person name="Palaniappan K."/>
            <person name="Ivanova N."/>
            <person name="Schaumberg A."/>
            <person name="Pati A."/>
            <person name="Liolios K."/>
            <person name="Nordberg H.P."/>
            <person name="Cantor M.N."/>
            <person name="Hua S.X."/>
            <person name="Woyke T."/>
        </authorList>
    </citation>
    <scope>NUCLEOTIDE SEQUENCE [LARGE SCALE GENOMIC DNA]</scope>
    <source>
        <strain evidence="6 7">DSM 44712</strain>
    </source>
</reference>
<dbReference type="Proteomes" id="UP000021053">
    <property type="component" value="Unassembled WGS sequence"/>
</dbReference>
<evidence type="ECO:0000256" key="3">
    <source>
        <dbReference type="ARBA" id="ARBA00022679"/>
    </source>
</evidence>
<name>A0A010ZQS0_9ACTN</name>
<keyword evidence="4" id="KW-0443">Lipid metabolism</keyword>
<evidence type="ECO:0000256" key="5">
    <source>
        <dbReference type="ARBA" id="ARBA00023315"/>
    </source>
</evidence>
<keyword evidence="3" id="KW-0808">Transferase</keyword>
<dbReference type="InterPro" id="IPR052351">
    <property type="entry name" value="Ornithine_N-alpha-AT"/>
</dbReference>
<evidence type="ECO:0000256" key="4">
    <source>
        <dbReference type="ARBA" id="ARBA00023098"/>
    </source>
</evidence>
<dbReference type="GO" id="GO:0006629">
    <property type="term" value="P:lipid metabolic process"/>
    <property type="evidence" value="ECO:0007669"/>
    <property type="project" value="UniProtKB-KW"/>
</dbReference>
<dbReference type="Gene3D" id="3.40.630.30">
    <property type="match status" value="1"/>
</dbReference>
<dbReference type="Pfam" id="PF13444">
    <property type="entry name" value="Acetyltransf_5"/>
    <property type="match status" value="1"/>
</dbReference>
<dbReference type="EMBL" id="JFBT01000001">
    <property type="protein sequence ID" value="EXG79557.1"/>
    <property type="molecule type" value="Genomic_DNA"/>
</dbReference>
<dbReference type="RefSeq" id="WP_035848298.1">
    <property type="nucleotide sequence ID" value="NZ_KK073874.1"/>
</dbReference>
<evidence type="ECO:0000256" key="1">
    <source>
        <dbReference type="ARBA" id="ARBA00005189"/>
    </source>
</evidence>
<gene>
    <name evidence="6" type="ORF">CryarDRAFT_0598</name>
</gene>
<dbReference type="SUPFAM" id="SSF55729">
    <property type="entry name" value="Acyl-CoA N-acyltransferases (Nat)"/>
    <property type="match status" value="1"/>
</dbReference>
<comment type="caution">
    <text evidence="6">The sequence shown here is derived from an EMBL/GenBank/DDBJ whole genome shotgun (WGS) entry which is preliminary data.</text>
</comment>
<dbReference type="GO" id="GO:0016746">
    <property type="term" value="F:acyltransferase activity"/>
    <property type="evidence" value="ECO:0007669"/>
    <property type="project" value="UniProtKB-KW"/>
</dbReference>
<dbReference type="InterPro" id="IPR016181">
    <property type="entry name" value="Acyl_CoA_acyltransferase"/>
</dbReference>
<keyword evidence="5" id="KW-0012">Acyltransferase</keyword>
<keyword evidence="7" id="KW-1185">Reference proteome</keyword>
<dbReference type="HOGENOM" id="CLU_058962_0_1_11"/>
<evidence type="ECO:0000313" key="7">
    <source>
        <dbReference type="Proteomes" id="UP000021053"/>
    </source>
</evidence>
<dbReference type="PATRIC" id="fig|927661.3.peg.585"/>
<evidence type="ECO:0000256" key="2">
    <source>
        <dbReference type="ARBA" id="ARBA00022516"/>
    </source>
</evidence>
<dbReference type="PANTHER" id="PTHR37323">
    <property type="entry name" value="GCN5-RELATED N-ACETYLTRANSFERASE"/>
    <property type="match status" value="1"/>
</dbReference>
<protein>
    <submittedName>
        <fullName evidence="6">Putative hemolysin</fullName>
    </submittedName>
</protein>
<evidence type="ECO:0000313" key="6">
    <source>
        <dbReference type="EMBL" id="EXG79557.1"/>
    </source>
</evidence>
<organism evidence="6 7">
    <name type="scientific">Cryptosporangium arvum DSM 44712</name>
    <dbReference type="NCBI Taxonomy" id="927661"/>
    <lineage>
        <taxon>Bacteria</taxon>
        <taxon>Bacillati</taxon>
        <taxon>Actinomycetota</taxon>
        <taxon>Actinomycetes</taxon>
        <taxon>Cryptosporangiales</taxon>
        <taxon>Cryptosporangiaceae</taxon>
        <taxon>Cryptosporangium</taxon>
    </lineage>
</organism>
<keyword evidence="2" id="KW-0444">Lipid biosynthesis</keyword>
<dbReference type="OrthoDB" id="9787072at2"/>
<comment type="pathway">
    <text evidence="1">Lipid metabolism.</text>
</comment>
<sequence length="246" mass="26253">MPSSVLVSAGYSVVLATEVAEIRAAQELRYQVFATELGAAIDGPGVDVDRFDALCDHLLIRDDATGACVGTYRMLPPGRSTELYSDGEFRLDRLAALRPDLVETGRSCVHPDHRNGAVIGLMWAGIARYLHLSGHRWLAGCASVPLADGGEAAAATAAVVNARYLSPDTQRVEPRNPWHGPAGAPARLALVPPLIRGYLRLGAKVCGRPAHDPGFGTADFFVLLSLADTDPRYLRRFLGQQSPGAS</sequence>
<dbReference type="AlphaFoldDB" id="A0A010ZQS0"/>
<accession>A0A010ZQS0</accession>
<dbReference type="PANTHER" id="PTHR37323:SF1">
    <property type="entry name" value="L-ORNITHINE N(ALPHA)-ACYLTRANSFERASE"/>
    <property type="match status" value="1"/>
</dbReference>